<accession>X1UFZ2</accession>
<name>X1UFZ2_9ZZZZ</name>
<proteinExistence type="predicted"/>
<evidence type="ECO:0000313" key="1">
    <source>
        <dbReference type="EMBL" id="GAI98800.1"/>
    </source>
</evidence>
<dbReference type="EMBL" id="BARW01025038">
    <property type="protein sequence ID" value="GAI98800.1"/>
    <property type="molecule type" value="Genomic_DNA"/>
</dbReference>
<protein>
    <submittedName>
        <fullName evidence="1">Uncharacterized protein</fullName>
    </submittedName>
</protein>
<organism evidence="1">
    <name type="scientific">marine sediment metagenome</name>
    <dbReference type="NCBI Taxonomy" id="412755"/>
    <lineage>
        <taxon>unclassified sequences</taxon>
        <taxon>metagenomes</taxon>
        <taxon>ecological metagenomes</taxon>
    </lineage>
</organism>
<feature type="non-terminal residue" evidence="1">
    <location>
        <position position="1"/>
    </location>
</feature>
<sequence>AAQFILAVRAEVSPFSPISFGELKQQTQSYRRAQGLEYRIPPPELVEAEIAMKAAKAALNLAEERGLKNEKLAPYLKAMSDAEYRYRQLLVKWEAETK</sequence>
<gene>
    <name evidence="1" type="ORF">S12H4_41141</name>
</gene>
<dbReference type="AlphaFoldDB" id="X1UFZ2"/>
<comment type="caution">
    <text evidence="1">The sequence shown here is derived from an EMBL/GenBank/DDBJ whole genome shotgun (WGS) entry which is preliminary data.</text>
</comment>
<reference evidence="1" key="1">
    <citation type="journal article" date="2014" name="Front. Microbiol.">
        <title>High frequency of phylogenetically diverse reductive dehalogenase-homologous genes in deep subseafloor sedimentary metagenomes.</title>
        <authorList>
            <person name="Kawai M."/>
            <person name="Futagami T."/>
            <person name="Toyoda A."/>
            <person name="Takaki Y."/>
            <person name="Nishi S."/>
            <person name="Hori S."/>
            <person name="Arai W."/>
            <person name="Tsubouchi T."/>
            <person name="Morono Y."/>
            <person name="Uchiyama I."/>
            <person name="Ito T."/>
            <person name="Fujiyama A."/>
            <person name="Inagaki F."/>
            <person name="Takami H."/>
        </authorList>
    </citation>
    <scope>NUCLEOTIDE SEQUENCE</scope>
    <source>
        <strain evidence="1">Expedition CK06-06</strain>
    </source>
</reference>